<proteinExistence type="predicted"/>
<dbReference type="Proteomes" id="UP000516028">
    <property type="component" value="Chromosome"/>
</dbReference>
<evidence type="ECO:0000256" key="1">
    <source>
        <dbReference type="SAM" id="SignalP"/>
    </source>
</evidence>
<keyword evidence="1" id="KW-0732">Signal</keyword>
<organism evidence="2 3">
    <name type="scientific">Diaphorobacter aerolatus</name>
    <dbReference type="NCBI Taxonomy" id="1288495"/>
    <lineage>
        <taxon>Bacteria</taxon>
        <taxon>Pseudomonadati</taxon>
        <taxon>Pseudomonadota</taxon>
        <taxon>Betaproteobacteria</taxon>
        <taxon>Burkholderiales</taxon>
        <taxon>Comamonadaceae</taxon>
        <taxon>Diaphorobacter</taxon>
    </lineage>
</organism>
<name>A0A7H0GKT5_9BURK</name>
<evidence type="ECO:0000313" key="2">
    <source>
        <dbReference type="EMBL" id="QNP48901.1"/>
    </source>
</evidence>
<reference evidence="2 3" key="1">
    <citation type="submission" date="2020-08" db="EMBL/GenBank/DDBJ databases">
        <title>Genome sequence of Diaphorobacter aerolatus KACC 16536T.</title>
        <authorList>
            <person name="Hyun D.-W."/>
            <person name="Bae J.-W."/>
        </authorList>
    </citation>
    <scope>NUCLEOTIDE SEQUENCE [LARGE SCALE GENOMIC DNA]</scope>
    <source>
        <strain evidence="2 3">KACC 16536</strain>
    </source>
</reference>
<dbReference type="KEGG" id="daer:H9K75_01475"/>
<accession>A0A7H0GKT5</accession>
<dbReference type="EMBL" id="CP060783">
    <property type="protein sequence ID" value="QNP48901.1"/>
    <property type="molecule type" value="Genomic_DNA"/>
</dbReference>
<feature type="signal peptide" evidence="1">
    <location>
        <begin position="1"/>
        <end position="20"/>
    </location>
</feature>
<protein>
    <submittedName>
        <fullName evidence="2">Uncharacterized protein</fullName>
    </submittedName>
</protein>
<feature type="chain" id="PRO_5028960523" evidence="1">
    <location>
        <begin position="21"/>
        <end position="220"/>
    </location>
</feature>
<dbReference type="RefSeq" id="WP_187724493.1">
    <property type="nucleotide sequence ID" value="NZ_CP060783.1"/>
</dbReference>
<keyword evidence="3" id="KW-1185">Reference proteome</keyword>
<gene>
    <name evidence="2" type="ORF">H9K75_01475</name>
</gene>
<dbReference type="AlphaFoldDB" id="A0A7H0GKT5"/>
<sequence length="220" mass="24130">MKIINILFLLLMFFCSVSRANYLMPGWISNGARGTEFESPEKACQAVAIGAGAGYSFANITQINGSTGYYCNLRNLANYPNVFTYALVEQAVCPVDPRWVTSYYASGLRYCKMFKMEILGANTTNALPSIHGPVEQTIRTSSIDGLEKNVHIVLKTMRGQTSAGYTNENGEISFLLVPPDIVGAQIEISASCLNCENSVNKTITVFPVNLESPKPQMCQR</sequence>
<evidence type="ECO:0000313" key="3">
    <source>
        <dbReference type="Proteomes" id="UP000516028"/>
    </source>
</evidence>